<dbReference type="PANTHER" id="PTHR32114:SF2">
    <property type="entry name" value="ABC TRANSPORTER ABCH.3"/>
    <property type="match status" value="1"/>
</dbReference>
<evidence type="ECO:0000256" key="1">
    <source>
        <dbReference type="ARBA" id="ARBA00006930"/>
    </source>
</evidence>
<protein>
    <recommendedName>
        <fullName evidence="3">Nuclease SbcCD subunit C</fullName>
    </recommendedName>
</protein>
<keyword evidence="4" id="KW-0175">Coiled coil</keyword>
<feature type="compositionally biased region" description="Pro residues" evidence="5">
    <location>
        <begin position="17"/>
        <end position="29"/>
    </location>
</feature>
<evidence type="ECO:0000313" key="7">
    <source>
        <dbReference type="EMBL" id="MFI9121480.1"/>
    </source>
</evidence>
<organism evidence="7 8">
    <name type="scientific">Streptomyces bikiniensis</name>
    <dbReference type="NCBI Taxonomy" id="1896"/>
    <lineage>
        <taxon>Bacteria</taxon>
        <taxon>Bacillati</taxon>
        <taxon>Actinomycetota</taxon>
        <taxon>Actinomycetes</taxon>
        <taxon>Kitasatosporales</taxon>
        <taxon>Streptomycetaceae</taxon>
        <taxon>Streptomyces</taxon>
    </lineage>
</organism>
<dbReference type="RefSeq" id="WP_399616197.1">
    <property type="nucleotide sequence ID" value="NZ_JBITYT010000008.1"/>
</dbReference>
<dbReference type="SUPFAM" id="SSF52540">
    <property type="entry name" value="P-loop containing nucleoside triphosphate hydrolases"/>
    <property type="match status" value="1"/>
</dbReference>
<dbReference type="Gene3D" id="3.40.50.300">
    <property type="entry name" value="P-loop containing nucleotide triphosphate hydrolases"/>
    <property type="match status" value="1"/>
</dbReference>
<proteinExistence type="inferred from homology"/>
<evidence type="ECO:0000256" key="3">
    <source>
        <dbReference type="ARBA" id="ARBA00013368"/>
    </source>
</evidence>
<comment type="similarity">
    <text evidence="1">Belongs to the SMC family. SbcC subfamily.</text>
</comment>
<dbReference type="InterPro" id="IPR027417">
    <property type="entry name" value="P-loop_NTPase"/>
</dbReference>
<evidence type="ECO:0000256" key="4">
    <source>
        <dbReference type="SAM" id="Coils"/>
    </source>
</evidence>
<dbReference type="Proteomes" id="UP001614391">
    <property type="component" value="Unassembled WGS sequence"/>
</dbReference>
<keyword evidence="8" id="KW-1185">Reference proteome</keyword>
<comment type="caution">
    <text evidence="7">The sequence shown here is derived from an EMBL/GenBank/DDBJ whole genome shotgun (WGS) entry which is preliminary data.</text>
</comment>
<dbReference type="EMBL" id="JBITYT010000008">
    <property type="protein sequence ID" value="MFI9121480.1"/>
    <property type="molecule type" value="Genomic_DNA"/>
</dbReference>
<dbReference type="PANTHER" id="PTHR32114">
    <property type="entry name" value="ABC TRANSPORTER ABCH.3"/>
    <property type="match status" value="1"/>
</dbReference>
<feature type="domain" description="RecF/RecN/SMC N-terminal" evidence="6">
    <location>
        <begin position="69"/>
        <end position="653"/>
    </location>
</feature>
<evidence type="ECO:0000256" key="2">
    <source>
        <dbReference type="ARBA" id="ARBA00011322"/>
    </source>
</evidence>
<gene>
    <name evidence="7" type="ORF">ACIGW0_19065</name>
</gene>
<name>A0ABW8CV62_STRBI</name>
<dbReference type="InterPro" id="IPR003395">
    <property type="entry name" value="RecF/RecN/SMC_N"/>
</dbReference>
<feature type="coiled-coil region" evidence="4">
    <location>
        <begin position="385"/>
        <end position="422"/>
    </location>
</feature>
<reference evidence="7 8" key="1">
    <citation type="submission" date="2024-10" db="EMBL/GenBank/DDBJ databases">
        <title>The Natural Products Discovery Center: Release of the First 8490 Sequenced Strains for Exploring Actinobacteria Biosynthetic Diversity.</title>
        <authorList>
            <person name="Kalkreuter E."/>
            <person name="Kautsar S.A."/>
            <person name="Yang D."/>
            <person name="Bader C.D."/>
            <person name="Teijaro C.N."/>
            <person name="Fluegel L."/>
            <person name="Davis C.M."/>
            <person name="Simpson J.R."/>
            <person name="Lauterbach L."/>
            <person name="Steele A.D."/>
            <person name="Gui C."/>
            <person name="Meng S."/>
            <person name="Li G."/>
            <person name="Viehrig K."/>
            <person name="Ye F."/>
            <person name="Su P."/>
            <person name="Kiefer A.F."/>
            <person name="Nichols A."/>
            <person name="Cepeda A.J."/>
            <person name="Yan W."/>
            <person name="Fan B."/>
            <person name="Jiang Y."/>
            <person name="Adhikari A."/>
            <person name="Zheng C.-J."/>
            <person name="Schuster L."/>
            <person name="Cowan T.M."/>
            <person name="Smanski M.J."/>
            <person name="Chevrette M.G."/>
            <person name="De Carvalho L.P.S."/>
            <person name="Shen B."/>
        </authorList>
    </citation>
    <scope>NUCLEOTIDE SEQUENCE [LARGE SCALE GENOMIC DNA]</scope>
    <source>
        <strain evidence="7 8">NPDC053346</strain>
    </source>
</reference>
<feature type="region of interest" description="Disordered" evidence="5">
    <location>
        <begin position="1"/>
        <end position="29"/>
    </location>
</feature>
<evidence type="ECO:0000259" key="6">
    <source>
        <dbReference type="Pfam" id="PF02463"/>
    </source>
</evidence>
<comment type="subunit">
    <text evidence="2">Heterodimer of SbcC and SbcD.</text>
</comment>
<evidence type="ECO:0000256" key="5">
    <source>
        <dbReference type="SAM" id="MobiDB-lite"/>
    </source>
</evidence>
<accession>A0ABW8CV62</accession>
<dbReference type="Pfam" id="PF02463">
    <property type="entry name" value="SMC_N"/>
    <property type="match status" value="1"/>
</dbReference>
<evidence type="ECO:0000313" key="8">
    <source>
        <dbReference type="Proteomes" id="UP001614391"/>
    </source>
</evidence>
<sequence length="819" mass="89013">MTVTEQPQPNADEPTDPTRPNPADQPPPLADLVRTRLGAAALTEPVKAILKEALGEDETRGTSPVGRVYLDSVAVNGFRGIGPRARLSLSPRPGVNLVVGRNGSGKSSLSDAIEVGFTGTRAHRPAQDATRGSHWANLHNAESPKIELKLAIEGDTGNSTLTRTWTSEEFGSSEATFKRPGHGTVPVADAGWDTALADHRPFLSYTDLDLMLTGKPSERYDAIATILGMDLLSTATNRLSAREKALAAVAKEAKDTLPGLKDALYALEDDDRAVQALLAVDTPGALDLDTIDALVAGLPPADDSRLAELQIEAGVQGPDLAEVEEAVRRLRIALADVEDLHGTDAENARLRVDLLEKALAHSDRHPDDDVCPACGTERVLGREWYDRASRQVAELRREAKAAEDARAAVRTGKRNLQNLIENPKRIPVALADPWKAWTDCRQITDPVELARSAEAAATVLADACDAVRTHAGRELEERDERWRALVTRLAAWADKAREVERDKSLRTDLGKAVRWLKSLSTELREQRMERFTDATQGIWERLRQESNVDLTAVSLKGSEKANVRKLVMAASVDGQDAPALDVMSQGELHSLALSLFLPRATTADSPFGFLVIDDPVQSMDPTKVHGLAQVLHEMGRHRQIVVFTHDPRLQKAFTDQELPVTVFQVARGEGSRVKVACVDDPVAQAIGDARAIAATPDLPPGTHSHVLPGLCRIALENALLEAAWIRHHRTGGSEHDLQAAIDSAERFQEVAAFALFGDVRRGGDVKEEVRRRYGSPACSLIQQCQKGAHPDGASIPNPHRFVTDVENLAQKIRKPEVTA</sequence>